<gene>
    <name evidence="1" type="ORF">OMM_07645</name>
</gene>
<evidence type="ECO:0008006" key="3">
    <source>
        <dbReference type="Google" id="ProtNLM"/>
    </source>
</evidence>
<dbReference type="EMBL" id="ATBP01000173">
    <property type="protein sequence ID" value="ETR72200.1"/>
    <property type="molecule type" value="Genomic_DNA"/>
</dbReference>
<reference evidence="2" key="1">
    <citation type="submission" date="2012-11" db="EMBL/GenBank/DDBJ databases">
        <authorList>
            <person name="Lucero-Rivera Y.E."/>
            <person name="Tovar-Ramirez D."/>
        </authorList>
    </citation>
    <scope>NUCLEOTIDE SEQUENCE [LARGE SCALE GENOMIC DNA]</scope>
    <source>
        <strain evidence="2">Araruama</strain>
    </source>
</reference>
<name>A0A1V1PBL8_9BACT</name>
<organism evidence="1 2">
    <name type="scientific">Candidatus Magnetoglobus multicellularis str. Araruama</name>
    <dbReference type="NCBI Taxonomy" id="890399"/>
    <lineage>
        <taxon>Bacteria</taxon>
        <taxon>Pseudomonadati</taxon>
        <taxon>Thermodesulfobacteriota</taxon>
        <taxon>Desulfobacteria</taxon>
        <taxon>Desulfobacterales</taxon>
        <taxon>Desulfobacteraceae</taxon>
        <taxon>Candidatus Magnetoglobus</taxon>
    </lineage>
</organism>
<dbReference type="AlphaFoldDB" id="A0A1V1PBL8"/>
<comment type="caution">
    <text evidence="1">The sequence shown here is derived from an EMBL/GenBank/DDBJ whole genome shotgun (WGS) entry which is preliminary data.</text>
</comment>
<proteinExistence type="predicted"/>
<accession>A0A1V1PBL8</accession>
<protein>
    <recommendedName>
        <fullName evidence="3">Globin-sensor domain-containing protein</fullName>
    </recommendedName>
</protein>
<evidence type="ECO:0000313" key="2">
    <source>
        <dbReference type="Proteomes" id="UP000189670"/>
    </source>
</evidence>
<sequence length="151" mass="17623">MSAIPASHVKELADKMDVLLADMNDIMCKRSDINCLVGSDNIQMMKDNHANHLRFVHSLLEQYDRNVLVDTVSWVYRSYRSRGFHMNYWAAQINTWITVLKKHLSESAFESIYPLYKWFSISVPHFSHMSDDDLSNVQPDLCLHNEKDTDD</sequence>
<dbReference type="Proteomes" id="UP000189670">
    <property type="component" value="Unassembled WGS sequence"/>
</dbReference>
<evidence type="ECO:0000313" key="1">
    <source>
        <dbReference type="EMBL" id="ETR72200.1"/>
    </source>
</evidence>